<comment type="caution">
    <text evidence="2">The sequence shown here is derived from an EMBL/GenBank/DDBJ whole genome shotgun (WGS) entry which is preliminary data.</text>
</comment>
<evidence type="ECO:0000313" key="2">
    <source>
        <dbReference type="EMBL" id="KAG2581805.1"/>
    </source>
</evidence>
<dbReference type="AlphaFoldDB" id="A0A8T0R9P7"/>
<dbReference type="Proteomes" id="UP000823388">
    <property type="component" value="Chromosome 6K"/>
</dbReference>
<name>A0A8T0R9P7_PANVG</name>
<organism evidence="2 3">
    <name type="scientific">Panicum virgatum</name>
    <name type="common">Blackwell switchgrass</name>
    <dbReference type="NCBI Taxonomy" id="38727"/>
    <lineage>
        <taxon>Eukaryota</taxon>
        <taxon>Viridiplantae</taxon>
        <taxon>Streptophyta</taxon>
        <taxon>Embryophyta</taxon>
        <taxon>Tracheophyta</taxon>
        <taxon>Spermatophyta</taxon>
        <taxon>Magnoliopsida</taxon>
        <taxon>Liliopsida</taxon>
        <taxon>Poales</taxon>
        <taxon>Poaceae</taxon>
        <taxon>PACMAD clade</taxon>
        <taxon>Panicoideae</taxon>
        <taxon>Panicodae</taxon>
        <taxon>Paniceae</taxon>
        <taxon>Panicinae</taxon>
        <taxon>Panicum</taxon>
        <taxon>Panicum sect. Hiantes</taxon>
    </lineage>
</organism>
<accession>A0A8T0R9P7</accession>
<dbReference type="EMBL" id="CM029047">
    <property type="protein sequence ID" value="KAG2581805.1"/>
    <property type="molecule type" value="Genomic_DNA"/>
</dbReference>
<evidence type="ECO:0000256" key="1">
    <source>
        <dbReference type="SAM" id="MobiDB-lite"/>
    </source>
</evidence>
<keyword evidence="3" id="KW-1185">Reference proteome</keyword>
<feature type="region of interest" description="Disordered" evidence="1">
    <location>
        <begin position="1"/>
        <end position="32"/>
    </location>
</feature>
<gene>
    <name evidence="2" type="ORF">PVAP13_6KG065600</name>
</gene>
<feature type="compositionally biased region" description="Polar residues" evidence="1">
    <location>
        <begin position="9"/>
        <end position="19"/>
    </location>
</feature>
<evidence type="ECO:0000313" key="3">
    <source>
        <dbReference type="Proteomes" id="UP000823388"/>
    </source>
</evidence>
<proteinExistence type="predicted"/>
<reference evidence="2" key="1">
    <citation type="submission" date="2020-05" db="EMBL/GenBank/DDBJ databases">
        <title>WGS assembly of Panicum virgatum.</title>
        <authorList>
            <person name="Lovell J.T."/>
            <person name="Jenkins J."/>
            <person name="Shu S."/>
            <person name="Juenger T.E."/>
            <person name="Schmutz J."/>
        </authorList>
    </citation>
    <scope>NUCLEOTIDE SEQUENCE</scope>
    <source>
        <strain evidence="2">AP13</strain>
    </source>
</reference>
<sequence length="72" mass="7914">MLTKARRASTVSKQCSTTTDKPKPELCRAPNNLASDPITLEAEVLRAKGRALRTRNHNFTSSTYQGSCFGKT</sequence>
<protein>
    <submittedName>
        <fullName evidence="2">Uncharacterized protein</fullName>
    </submittedName>
</protein>